<feature type="transmembrane region" description="Helical" evidence="1">
    <location>
        <begin position="12"/>
        <end position="33"/>
    </location>
</feature>
<dbReference type="Proteomes" id="UP001162972">
    <property type="component" value="Chromosome 6"/>
</dbReference>
<dbReference type="AlphaFoldDB" id="A0AAD6JJQ9"/>
<name>A0AAD6JJQ9_9ROSI</name>
<evidence type="ECO:0000313" key="3">
    <source>
        <dbReference type="Proteomes" id="UP001162972"/>
    </source>
</evidence>
<gene>
    <name evidence="2" type="ORF">OIU84_010009</name>
</gene>
<reference evidence="2 3" key="1">
    <citation type="journal article" date="2023" name="Int. J. Mol. Sci.">
        <title>De Novo Assembly and Annotation of 11 Diverse Shrub Willow (Salix) Genomes Reveals Novel Gene Organization in Sex-Linked Regions.</title>
        <authorList>
            <person name="Hyden B."/>
            <person name="Feng K."/>
            <person name="Yates T.B."/>
            <person name="Jawdy S."/>
            <person name="Cereghino C."/>
            <person name="Smart L.B."/>
            <person name="Muchero W."/>
        </authorList>
    </citation>
    <scope>NUCLEOTIDE SEQUENCE [LARGE SCALE GENOMIC DNA]</scope>
    <source>
        <tissue evidence="2">Shoot tip</tissue>
    </source>
</reference>
<comment type="caution">
    <text evidence="2">The sequence shown here is derived from an EMBL/GenBank/DDBJ whole genome shotgun (WGS) entry which is preliminary data.</text>
</comment>
<keyword evidence="1" id="KW-0812">Transmembrane</keyword>
<protein>
    <submittedName>
        <fullName evidence="2">Uncharacterized protein</fullName>
    </submittedName>
</protein>
<dbReference type="EMBL" id="JAPFFJ010000016">
    <property type="protein sequence ID" value="KAJ6406401.1"/>
    <property type="molecule type" value="Genomic_DNA"/>
</dbReference>
<keyword evidence="1" id="KW-0472">Membrane</keyword>
<organism evidence="2 3">
    <name type="scientific">Salix udensis</name>
    <dbReference type="NCBI Taxonomy" id="889485"/>
    <lineage>
        <taxon>Eukaryota</taxon>
        <taxon>Viridiplantae</taxon>
        <taxon>Streptophyta</taxon>
        <taxon>Embryophyta</taxon>
        <taxon>Tracheophyta</taxon>
        <taxon>Spermatophyta</taxon>
        <taxon>Magnoliopsida</taxon>
        <taxon>eudicotyledons</taxon>
        <taxon>Gunneridae</taxon>
        <taxon>Pentapetalae</taxon>
        <taxon>rosids</taxon>
        <taxon>fabids</taxon>
        <taxon>Malpighiales</taxon>
        <taxon>Salicaceae</taxon>
        <taxon>Saliceae</taxon>
        <taxon>Salix</taxon>
    </lineage>
</organism>
<proteinExistence type="predicted"/>
<evidence type="ECO:0000256" key="1">
    <source>
        <dbReference type="SAM" id="Phobius"/>
    </source>
</evidence>
<evidence type="ECO:0000313" key="2">
    <source>
        <dbReference type="EMBL" id="KAJ6406401.1"/>
    </source>
</evidence>
<keyword evidence="3" id="KW-1185">Reference proteome</keyword>
<sequence length="76" mass="9014">MNPNPLSEPYYLLHFLTFFSYLITRTSATSLLSPHLIHRLVYREIQAVLAFALLAAFKIVRDETWEALYFQYAIFR</sequence>
<accession>A0AAD6JJQ9</accession>
<keyword evidence="1" id="KW-1133">Transmembrane helix</keyword>